<dbReference type="Proteomes" id="UP000182241">
    <property type="component" value="Unassembled WGS sequence"/>
</dbReference>
<dbReference type="EMBL" id="FNSA01000003">
    <property type="protein sequence ID" value="SEC77192.1"/>
    <property type="molecule type" value="Genomic_DNA"/>
</dbReference>
<name>A0A1H4V7W0_TSUTY</name>
<dbReference type="AlphaFoldDB" id="A0A1H4V7W0"/>
<sequence>MSHFVFAEQRADPRELHLQRYDNLPEALRQASACERDGLAITGIFVLPAATDLEALKARIRTEFVDADVDAAERLLYSLAD</sequence>
<accession>A0A1H4V7W0</accession>
<protein>
    <submittedName>
        <fullName evidence="1">Uncharacterized protein</fullName>
    </submittedName>
</protein>
<reference evidence="2" key="1">
    <citation type="submission" date="2016-10" db="EMBL/GenBank/DDBJ databases">
        <authorList>
            <person name="Varghese N."/>
            <person name="Submissions S."/>
        </authorList>
    </citation>
    <scope>NUCLEOTIDE SEQUENCE [LARGE SCALE GENOMIC DNA]</scope>
    <source>
        <strain evidence="2">DSM 44234</strain>
    </source>
</reference>
<evidence type="ECO:0000313" key="2">
    <source>
        <dbReference type="Proteomes" id="UP000182241"/>
    </source>
</evidence>
<gene>
    <name evidence="1" type="ORF">SAMN04489793_3172</name>
</gene>
<organism evidence="1 2">
    <name type="scientific">Tsukamurella tyrosinosolvens</name>
    <dbReference type="NCBI Taxonomy" id="57704"/>
    <lineage>
        <taxon>Bacteria</taxon>
        <taxon>Bacillati</taxon>
        <taxon>Actinomycetota</taxon>
        <taxon>Actinomycetes</taxon>
        <taxon>Mycobacteriales</taxon>
        <taxon>Tsukamurellaceae</taxon>
        <taxon>Tsukamurella</taxon>
    </lineage>
</organism>
<evidence type="ECO:0000313" key="1">
    <source>
        <dbReference type="EMBL" id="SEC77192.1"/>
    </source>
</evidence>
<dbReference type="STRING" id="57704.SAMN04489793_3172"/>
<dbReference type="RefSeq" id="WP_068742829.1">
    <property type="nucleotide sequence ID" value="NZ_FNSA01000003.1"/>
</dbReference>
<keyword evidence="2" id="KW-1185">Reference proteome</keyword>
<proteinExistence type="predicted"/>